<dbReference type="Proteomes" id="UP000034392">
    <property type="component" value="Chromosome"/>
</dbReference>
<dbReference type="Pfam" id="PF13462">
    <property type="entry name" value="Thioredoxin_4"/>
    <property type="match status" value="1"/>
</dbReference>
<protein>
    <recommendedName>
        <fullName evidence="1">Thioredoxin-like fold domain-containing protein</fullName>
    </recommendedName>
</protein>
<dbReference type="InterPro" id="IPR036249">
    <property type="entry name" value="Thioredoxin-like_sf"/>
</dbReference>
<dbReference type="AlphaFoldDB" id="A0A0F7KSY7"/>
<dbReference type="STRING" id="1267766.WYH_01241"/>
<feature type="domain" description="Thioredoxin-like fold" evidence="1">
    <location>
        <begin position="35"/>
        <end position="219"/>
    </location>
</feature>
<dbReference type="PATRIC" id="fig|1267766.3.peg.1251"/>
<keyword evidence="3" id="KW-1185">Reference proteome</keyword>
<organism evidence="2 3">
    <name type="scientific">Croceibacterium atlanticum</name>
    <dbReference type="NCBI Taxonomy" id="1267766"/>
    <lineage>
        <taxon>Bacteria</taxon>
        <taxon>Pseudomonadati</taxon>
        <taxon>Pseudomonadota</taxon>
        <taxon>Alphaproteobacteria</taxon>
        <taxon>Sphingomonadales</taxon>
        <taxon>Erythrobacteraceae</taxon>
        <taxon>Croceibacterium</taxon>
    </lineage>
</organism>
<dbReference type="SUPFAM" id="SSF52833">
    <property type="entry name" value="Thioredoxin-like"/>
    <property type="match status" value="1"/>
</dbReference>
<dbReference type="Gene3D" id="1.10.40.110">
    <property type="match status" value="1"/>
</dbReference>
<dbReference type="Gene3D" id="3.40.30.10">
    <property type="entry name" value="Glutaredoxin"/>
    <property type="match status" value="1"/>
</dbReference>
<dbReference type="KEGG" id="aay:WYH_01241"/>
<sequence>MIFRRMAMAAMLVAGALFAGGATGSNWVNTVTVTDGGHLIGNPDAKVKLTEYISYTCHVCADFAREGEDPLKLAYVEPGKASLEIRHLIRDPVDLTAAMLANCGAPGKFPLNHSAFMRAQPEFMAVAQEANDAQMARWRNTDRPAARRAIASDLGFYEIMERRGYSRSEADRCLNDEAKAKKMADIAARDWKLPGIQGTPAFAIDGNILAGTHSWRMLAPQIAARF</sequence>
<dbReference type="InterPro" id="IPR012336">
    <property type="entry name" value="Thioredoxin-like_fold"/>
</dbReference>
<evidence type="ECO:0000259" key="1">
    <source>
        <dbReference type="Pfam" id="PF13462"/>
    </source>
</evidence>
<proteinExistence type="predicted"/>
<gene>
    <name evidence="2" type="ORF">WYH_01241</name>
</gene>
<evidence type="ECO:0000313" key="2">
    <source>
        <dbReference type="EMBL" id="AKH42286.1"/>
    </source>
</evidence>
<accession>A0A0F7KSY7</accession>
<name>A0A0F7KSY7_9SPHN</name>
<dbReference type="OrthoDB" id="8478320at2"/>
<evidence type="ECO:0000313" key="3">
    <source>
        <dbReference type="Proteomes" id="UP000034392"/>
    </source>
</evidence>
<dbReference type="EMBL" id="CP011452">
    <property type="protein sequence ID" value="AKH42286.1"/>
    <property type="molecule type" value="Genomic_DNA"/>
</dbReference>
<dbReference type="RefSeq" id="WP_053833430.1">
    <property type="nucleotide sequence ID" value="NZ_CP011452.2"/>
</dbReference>
<reference evidence="2" key="1">
    <citation type="submission" date="2015-05" db="EMBL/GenBank/DDBJ databases">
        <title>The complete genome of Altererythrobacter atlanticus strain 26DY36.</title>
        <authorList>
            <person name="Wu Y.-H."/>
            <person name="Cheng H."/>
            <person name="Wu X.-W."/>
        </authorList>
    </citation>
    <scope>NUCLEOTIDE SEQUENCE [LARGE SCALE GENOMIC DNA]</scope>
    <source>
        <strain evidence="2">26DY36</strain>
    </source>
</reference>